<evidence type="ECO:0000313" key="1">
    <source>
        <dbReference type="EMBL" id="GJE05530.1"/>
    </source>
</evidence>
<dbReference type="RefSeq" id="WP_238274217.1">
    <property type="nucleotide sequence ID" value="NZ_BPQR01000012.1"/>
</dbReference>
<comment type="caution">
    <text evidence="1">The sequence shown here is derived from an EMBL/GenBank/DDBJ whole genome shotgun (WGS) entry which is preliminary data.</text>
</comment>
<dbReference type="EMBL" id="BPQR01000012">
    <property type="protein sequence ID" value="GJE05530.1"/>
    <property type="molecule type" value="Genomic_DNA"/>
</dbReference>
<reference evidence="1" key="2">
    <citation type="submission" date="2021-08" db="EMBL/GenBank/DDBJ databases">
        <authorList>
            <person name="Tani A."/>
            <person name="Ola A."/>
            <person name="Ogura Y."/>
            <person name="Katsura K."/>
            <person name="Hayashi T."/>
        </authorList>
    </citation>
    <scope>NUCLEOTIDE SEQUENCE</scope>
    <source>
        <strain evidence="1">LMG 23639</strain>
    </source>
</reference>
<name>A0ABQ4SSR7_9HYPH</name>
<reference evidence="1" key="1">
    <citation type="journal article" date="2021" name="Front. Microbiol.">
        <title>Comprehensive Comparative Genomics and Phenotyping of Methylobacterium Species.</title>
        <authorList>
            <person name="Alessa O."/>
            <person name="Ogura Y."/>
            <person name="Fujitani Y."/>
            <person name="Takami H."/>
            <person name="Hayashi T."/>
            <person name="Sahin N."/>
            <person name="Tani A."/>
        </authorList>
    </citation>
    <scope>NUCLEOTIDE SEQUENCE</scope>
    <source>
        <strain evidence="1">LMG 23639</strain>
    </source>
</reference>
<dbReference type="InterPro" id="IPR019056">
    <property type="entry name" value="Phage_TAC_6"/>
</dbReference>
<gene>
    <name evidence="1" type="ORF">AOPFMNJM_0830</name>
</gene>
<sequence length="74" mass="7987">MTPTGGAAPGPTPAFPWDDALHFALSRLGWRPAEFWAASPRELAAAIGPSRPVMERAGLDRLLDAFPDEEESIQ</sequence>
<dbReference type="Proteomes" id="UP001055102">
    <property type="component" value="Unassembled WGS sequence"/>
</dbReference>
<organism evidence="1 2">
    <name type="scientific">Methylobacterium jeotgali</name>
    <dbReference type="NCBI Taxonomy" id="381630"/>
    <lineage>
        <taxon>Bacteria</taxon>
        <taxon>Pseudomonadati</taxon>
        <taxon>Pseudomonadota</taxon>
        <taxon>Alphaproteobacteria</taxon>
        <taxon>Hyphomicrobiales</taxon>
        <taxon>Methylobacteriaceae</taxon>
        <taxon>Methylobacterium</taxon>
    </lineage>
</organism>
<evidence type="ECO:0000313" key="2">
    <source>
        <dbReference type="Proteomes" id="UP001055102"/>
    </source>
</evidence>
<proteinExistence type="predicted"/>
<dbReference type="Pfam" id="PF09550">
    <property type="entry name" value="Phage_TAC_6"/>
    <property type="match status" value="1"/>
</dbReference>
<accession>A0ABQ4SSR7</accession>
<keyword evidence="2" id="KW-1185">Reference proteome</keyword>
<protein>
    <recommendedName>
        <fullName evidence="3">Phage tail assembly chaperone</fullName>
    </recommendedName>
</protein>
<evidence type="ECO:0008006" key="3">
    <source>
        <dbReference type="Google" id="ProtNLM"/>
    </source>
</evidence>